<feature type="transmembrane region" description="Helical" evidence="8">
    <location>
        <begin position="405"/>
        <end position="424"/>
    </location>
</feature>
<evidence type="ECO:0000256" key="5">
    <source>
        <dbReference type="ARBA" id="ARBA00022989"/>
    </source>
</evidence>
<feature type="transmembrane region" description="Helical" evidence="8">
    <location>
        <begin position="311"/>
        <end position="333"/>
    </location>
</feature>
<dbReference type="EMBL" id="AMYB01000004">
    <property type="protein sequence ID" value="OAD04014.1"/>
    <property type="molecule type" value="Genomic_DNA"/>
</dbReference>
<comment type="subcellular location">
    <subcellularLocation>
        <location evidence="1">Membrane</location>
        <topology evidence="1">Multi-pass membrane protein</topology>
    </subcellularLocation>
</comment>
<evidence type="ECO:0000256" key="2">
    <source>
        <dbReference type="ARBA" id="ARBA00010992"/>
    </source>
</evidence>
<evidence type="ECO:0000256" key="8">
    <source>
        <dbReference type="SAM" id="Phobius"/>
    </source>
</evidence>
<comment type="similarity">
    <text evidence="2 7">Belongs to the major facilitator superfamily. Sugar transporter (TC 2.A.1.1) family.</text>
</comment>
<keyword evidence="4 8" id="KW-0812">Transmembrane</keyword>
<keyword evidence="5 8" id="KW-1133">Transmembrane helix</keyword>
<evidence type="ECO:0000256" key="3">
    <source>
        <dbReference type="ARBA" id="ARBA00022448"/>
    </source>
</evidence>
<dbReference type="VEuPathDB" id="FungiDB:MUCCIDRAFT_129204"/>
<name>A0A168LVN8_MUCCL</name>
<feature type="transmembrane region" description="Helical" evidence="8">
    <location>
        <begin position="56"/>
        <end position="75"/>
    </location>
</feature>
<proteinExistence type="inferred from homology"/>
<feature type="domain" description="Major facilitator superfamily (MFS) profile" evidence="9">
    <location>
        <begin position="1"/>
        <end position="430"/>
    </location>
</feature>
<dbReference type="PROSITE" id="PS00216">
    <property type="entry name" value="SUGAR_TRANSPORT_1"/>
    <property type="match status" value="2"/>
</dbReference>
<feature type="transmembrane region" description="Helical" evidence="8">
    <location>
        <begin position="339"/>
        <end position="363"/>
    </location>
</feature>
<dbReference type="GO" id="GO:0016020">
    <property type="term" value="C:membrane"/>
    <property type="evidence" value="ECO:0007669"/>
    <property type="project" value="UniProtKB-SubCell"/>
</dbReference>
<dbReference type="AlphaFoldDB" id="A0A168LVN8"/>
<dbReference type="GO" id="GO:0005351">
    <property type="term" value="F:carbohydrate:proton symporter activity"/>
    <property type="evidence" value="ECO:0007669"/>
    <property type="project" value="TreeGrafter"/>
</dbReference>
<keyword evidence="3 7" id="KW-0813">Transport</keyword>
<keyword evidence="6 8" id="KW-0472">Membrane</keyword>
<dbReference type="InterPro" id="IPR005829">
    <property type="entry name" value="Sugar_transporter_CS"/>
</dbReference>
<evidence type="ECO:0000256" key="4">
    <source>
        <dbReference type="ARBA" id="ARBA00022692"/>
    </source>
</evidence>
<gene>
    <name evidence="10" type="ORF">MUCCIDRAFT_129204</name>
</gene>
<dbReference type="InterPro" id="IPR020846">
    <property type="entry name" value="MFS_dom"/>
</dbReference>
<reference evidence="10 11" key="1">
    <citation type="submission" date="2015-06" db="EMBL/GenBank/DDBJ databases">
        <title>Expansion of signal transduction pathways in fungi by whole-genome duplication.</title>
        <authorList>
            <consortium name="DOE Joint Genome Institute"/>
            <person name="Corrochano L.M."/>
            <person name="Kuo A."/>
            <person name="Marcet-Houben M."/>
            <person name="Polaino S."/>
            <person name="Salamov A."/>
            <person name="Villalobos J.M."/>
            <person name="Alvarez M.I."/>
            <person name="Avalos J."/>
            <person name="Benito E.P."/>
            <person name="Benoit I."/>
            <person name="Burger G."/>
            <person name="Camino L.P."/>
            <person name="Canovas D."/>
            <person name="Cerda-Olmedo E."/>
            <person name="Cheng J.-F."/>
            <person name="Dominguez A."/>
            <person name="Elias M."/>
            <person name="Eslava A.P."/>
            <person name="Glaser F."/>
            <person name="Grimwood J."/>
            <person name="Gutierrez G."/>
            <person name="Heitman J."/>
            <person name="Henrissat B."/>
            <person name="Iturriaga E.A."/>
            <person name="Lang B.F."/>
            <person name="Lavin J.L."/>
            <person name="Lee S."/>
            <person name="Li W."/>
            <person name="Lindquist E."/>
            <person name="Lopez-Garcia S."/>
            <person name="Luque E.M."/>
            <person name="Marcos A.T."/>
            <person name="Martin J."/>
            <person name="Mccluskey K."/>
            <person name="Medina H.R."/>
            <person name="Miralles-Duran A."/>
            <person name="Miyazaki A."/>
            <person name="Munoz-Torres E."/>
            <person name="Oguiza J.A."/>
            <person name="Ohm R."/>
            <person name="Olmedo M."/>
            <person name="Orejas M."/>
            <person name="Ortiz-Castellanos L."/>
            <person name="Pisabarro A.G."/>
            <person name="Rodriguez-Romero J."/>
            <person name="Ruiz-Herrera J."/>
            <person name="Ruiz-Vazquez R."/>
            <person name="Sanz C."/>
            <person name="Schackwitz W."/>
            <person name="Schmutz J."/>
            <person name="Shahriari M."/>
            <person name="Shelest E."/>
            <person name="Silva-Franco F."/>
            <person name="Soanes D."/>
            <person name="Syed K."/>
            <person name="Tagua V.G."/>
            <person name="Talbot N.J."/>
            <person name="Thon M."/>
            <person name="De Vries R.P."/>
            <person name="Wiebenga A."/>
            <person name="Yadav J.S."/>
            <person name="Braun E.L."/>
            <person name="Baker S."/>
            <person name="Garre V."/>
            <person name="Horwitz B."/>
            <person name="Torres-Martinez S."/>
            <person name="Idnurm A."/>
            <person name="Herrera-Estrella A."/>
            <person name="Gabaldon T."/>
            <person name="Grigoriev I.V."/>
        </authorList>
    </citation>
    <scope>NUCLEOTIDE SEQUENCE [LARGE SCALE GENOMIC DNA]</scope>
    <source>
        <strain evidence="10 11">CBS 277.49</strain>
    </source>
</reference>
<dbReference type="PRINTS" id="PR00171">
    <property type="entry name" value="SUGRTRNSPORT"/>
</dbReference>
<evidence type="ECO:0000313" key="11">
    <source>
        <dbReference type="Proteomes" id="UP000077051"/>
    </source>
</evidence>
<comment type="caution">
    <text evidence="10">The sequence shown here is derived from an EMBL/GenBank/DDBJ whole genome shotgun (WGS) entry which is preliminary data.</text>
</comment>
<keyword evidence="11" id="KW-1185">Reference proteome</keyword>
<dbReference type="PANTHER" id="PTHR48022:SF2">
    <property type="entry name" value="PLASTIDIC GLUCOSE TRANSPORTER 4"/>
    <property type="match status" value="1"/>
</dbReference>
<feature type="transmembrane region" description="Helical" evidence="8">
    <location>
        <begin position="145"/>
        <end position="168"/>
    </location>
</feature>
<dbReference type="InterPro" id="IPR050360">
    <property type="entry name" value="MFS_Sugar_Transporters"/>
</dbReference>
<dbReference type="Gene3D" id="1.20.1250.20">
    <property type="entry name" value="MFS general substrate transporter like domains"/>
    <property type="match status" value="1"/>
</dbReference>
<dbReference type="FunFam" id="1.20.1250.20:FF:000134">
    <property type="entry name" value="MFS sugar transporter protein"/>
    <property type="match status" value="1"/>
</dbReference>
<dbReference type="Proteomes" id="UP000077051">
    <property type="component" value="Unassembled WGS sequence"/>
</dbReference>
<feature type="non-terminal residue" evidence="10">
    <location>
        <position position="1"/>
    </location>
</feature>
<evidence type="ECO:0000256" key="6">
    <source>
        <dbReference type="ARBA" id="ARBA00023136"/>
    </source>
</evidence>
<sequence>YNFGVLTGLLLMPSFQQDMRITTETINSALISTLMAGAFVGAIVSGPLADAIGRKALMALGTIIFIFGNVLQVGANDLNTMYGGRGVTGISLGILSMVVPLYQSEIAPKDMRGRLMSIQQFAITLGTAISYWIDYAFVNVPGSVGWRLALGLQLVPALICLIGLLLFIPQSPRHSIDKNKHAEALETLAKIRGDGTKTHKNVLMEFTEMKQNITFEHKLYKDHKYKRIFSNGSENNRKRLWIGMAVQIFQQLTGVNALLVFAPQIFQATGLTGRDAALFANGLSGSINLLATIPAMIFIDRWGRRPTMITGAILCSVCIGILAILSNPLYLIFDANGATIGFLIVMYVCVAIYSCTWGTLGWIYPAELYSQGVRAKALGISTASNWLFTYAVLQLTPIMLQKIYWRTYVLFSVMCLIIAIIVHWQFPETSGKSLEEVDLIFS</sequence>
<dbReference type="InterPro" id="IPR036259">
    <property type="entry name" value="MFS_trans_sf"/>
</dbReference>
<organism evidence="10 11">
    <name type="scientific">Mucor lusitanicus CBS 277.49</name>
    <dbReference type="NCBI Taxonomy" id="747725"/>
    <lineage>
        <taxon>Eukaryota</taxon>
        <taxon>Fungi</taxon>
        <taxon>Fungi incertae sedis</taxon>
        <taxon>Mucoromycota</taxon>
        <taxon>Mucoromycotina</taxon>
        <taxon>Mucoromycetes</taxon>
        <taxon>Mucorales</taxon>
        <taxon>Mucorineae</taxon>
        <taxon>Mucoraceae</taxon>
        <taxon>Mucor</taxon>
    </lineage>
</organism>
<dbReference type="InterPro" id="IPR003663">
    <property type="entry name" value="Sugar/inositol_transpt"/>
</dbReference>
<feature type="transmembrane region" description="Helical" evidence="8">
    <location>
        <begin position="81"/>
        <end position="102"/>
    </location>
</feature>
<feature type="non-terminal residue" evidence="10">
    <location>
        <position position="442"/>
    </location>
</feature>
<evidence type="ECO:0000256" key="7">
    <source>
        <dbReference type="RuleBase" id="RU003346"/>
    </source>
</evidence>
<dbReference type="PROSITE" id="PS00217">
    <property type="entry name" value="SUGAR_TRANSPORT_2"/>
    <property type="match status" value="1"/>
</dbReference>
<feature type="transmembrane region" description="Helical" evidence="8">
    <location>
        <begin position="114"/>
        <end position="133"/>
    </location>
</feature>
<evidence type="ECO:0000259" key="9">
    <source>
        <dbReference type="PROSITE" id="PS50850"/>
    </source>
</evidence>
<feature type="transmembrane region" description="Helical" evidence="8">
    <location>
        <begin position="278"/>
        <end position="299"/>
    </location>
</feature>
<dbReference type="SUPFAM" id="SSF103473">
    <property type="entry name" value="MFS general substrate transporter"/>
    <property type="match status" value="1"/>
</dbReference>
<accession>A0A168LVN8</accession>
<feature type="transmembrane region" description="Helical" evidence="8">
    <location>
        <begin position="240"/>
        <end position="266"/>
    </location>
</feature>
<dbReference type="Pfam" id="PF00083">
    <property type="entry name" value="Sugar_tr"/>
    <property type="match status" value="1"/>
</dbReference>
<dbReference type="PROSITE" id="PS50850">
    <property type="entry name" value="MFS"/>
    <property type="match status" value="1"/>
</dbReference>
<dbReference type="PANTHER" id="PTHR48022">
    <property type="entry name" value="PLASTIDIC GLUCOSE TRANSPORTER 4"/>
    <property type="match status" value="1"/>
</dbReference>
<dbReference type="InterPro" id="IPR005828">
    <property type="entry name" value="MFS_sugar_transport-like"/>
</dbReference>
<evidence type="ECO:0000256" key="1">
    <source>
        <dbReference type="ARBA" id="ARBA00004141"/>
    </source>
</evidence>
<dbReference type="OrthoDB" id="4142200at2759"/>
<protein>
    <recommendedName>
        <fullName evidence="9">Major facilitator superfamily (MFS) profile domain-containing protein</fullName>
    </recommendedName>
</protein>
<evidence type="ECO:0000313" key="10">
    <source>
        <dbReference type="EMBL" id="OAD04014.1"/>
    </source>
</evidence>
<dbReference type="NCBIfam" id="TIGR00879">
    <property type="entry name" value="SP"/>
    <property type="match status" value="1"/>
</dbReference>
<feature type="transmembrane region" description="Helical" evidence="8">
    <location>
        <begin position="26"/>
        <end position="44"/>
    </location>
</feature>